<gene>
    <name evidence="5" type="ORF">LPMP_161010</name>
</gene>
<dbReference type="Pfam" id="PF17102">
    <property type="entry name" value="Stealth_CR3"/>
    <property type="match status" value="1"/>
</dbReference>
<dbReference type="Proteomes" id="UP000063063">
    <property type="component" value="Chromosome 16"/>
</dbReference>
<dbReference type="InterPro" id="IPR047141">
    <property type="entry name" value="Stealth"/>
</dbReference>
<dbReference type="PANTHER" id="PTHR24045">
    <property type="match status" value="1"/>
</dbReference>
<dbReference type="InterPro" id="IPR031357">
    <property type="entry name" value="Stealth_CR3"/>
</dbReference>
<dbReference type="RefSeq" id="XP_010697628.1">
    <property type="nucleotide sequence ID" value="XM_010699326.1"/>
</dbReference>
<dbReference type="GeneID" id="22573679"/>
<dbReference type="KEGG" id="lpan:LPMP_161010"/>
<reference evidence="5 6" key="1">
    <citation type="journal article" date="2015" name="Sci. Rep.">
        <title>The genome of Leishmania panamensis: insights into genomics of the L. (Viannia) subgenus.</title>
        <authorList>
            <person name="Llanes A."/>
            <person name="Restrepo C.M."/>
            <person name="Vecchio G.D."/>
            <person name="Anguizola F.J."/>
            <person name="Lleonart R."/>
        </authorList>
    </citation>
    <scope>NUCLEOTIDE SEQUENCE [LARGE SCALE GENOMIC DNA]</scope>
    <source>
        <strain evidence="5 6">MHOM/PA/94/PSC-1</strain>
    </source>
</reference>
<keyword evidence="3" id="KW-0472">Membrane</keyword>
<dbReference type="OrthoDB" id="263283at2759"/>
<evidence type="ECO:0000313" key="5">
    <source>
        <dbReference type="EMBL" id="AIN96975.1"/>
    </source>
</evidence>
<keyword evidence="3" id="KW-0812">Transmembrane</keyword>
<feature type="compositionally biased region" description="Polar residues" evidence="2">
    <location>
        <begin position="617"/>
        <end position="634"/>
    </location>
</feature>
<protein>
    <recommendedName>
        <fullName evidence="4">Stealth protein CR3 conserved region 3 domain-containing protein</fullName>
    </recommendedName>
</protein>
<evidence type="ECO:0000256" key="1">
    <source>
        <dbReference type="ARBA" id="ARBA00022679"/>
    </source>
</evidence>
<feature type="domain" description="Stealth protein CR3 conserved region 3" evidence="4">
    <location>
        <begin position="530"/>
        <end position="579"/>
    </location>
</feature>
<keyword evidence="1" id="KW-0808">Transferase</keyword>
<dbReference type="VEuPathDB" id="TriTrypDB:LPAL13_160014800"/>
<name>A0A088RM96_LEIPA</name>
<feature type="transmembrane region" description="Helical" evidence="3">
    <location>
        <begin position="79"/>
        <end position="108"/>
    </location>
</feature>
<evidence type="ECO:0000313" key="6">
    <source>
        <dbReference type="Proteomes" id="UP000063063"/>
    </source>
</evidence>
<sequence>MRFLRLRGSHGNTLSAACDSDSVAVSILDTRRLRSPSRHAPTLLHQSVSSRTSNCRCLSCCALRWQHMRRWYRWLKKRYVLWCAVAALLVLLLITLALIVVLVIAFTWDHPWTQAYVVEWLREWNKREFSAVVQGNSHPREPERLWGLTVRPPEALLTESVVDDGSGAGMNKTEATERRQRLAARLLSRYEEMLFLYMFVNGTEANHVYRRIALTACGAYMRSVEIQLALNGVVMDGKGTAEVCTTPMHRAKTNAEVMEMVASRAPTTVTNRDRETDELRHSLRSLEQHVRWHRGRVVVVSPGHHPTWVDGAKNFLAGLCGDARVQALRSSGTHLRVTTVHQDAVMPTHARLTVNTNTIEQQLWRVRNMTAVHVYMNDDYFVNRDVAITDLFNEYGGTIVRTESGAIAGASTGNESLSTWAEGVLNTNFFVTDELDLQHEDEVPSAVVRLWQQQDGALTQWDVEVVGEGKEPLPAVKGPDPRNAMWIMLDYAETSPPRSIAVSRVDTVADVVAAYSRPTFGTLRPHFYAAHAPYVYCTNMLRYLALRYQREFAQSMFLRPLRSATDLYVPFLYNAFIMARPWQASPRFPAYLTLRQQLKERKWRAVPLSATPIPTELETNGTAGVGNGPQNMEASSHPPPKHTPGVSMVEKRISVAPIELNNCDGCAPATMLVGPEKSEYLFGKFSDDLRANAEFIRQVHEAKPLFFNVNAGLTTPKAADQLRAFLHDLFPTPLFLESSPGGNADLSRLFGDLMALPVVCVVSYEEGVCPLVRSLALAFAGHHRGGVHVQVQRYGFGEVDATMAEVRQDLRYAQQSAMATVACTYATHVTVRQSRRGESLAALARRVLDGADEVGAGGVELPATCGGGGAGLRVRGFVVDARTPATPLRDVRAVPTALAAPAQTLSLEDFRAVAVGPSERDVVLVVSREDADAKAVHWVNGASESDLLVTYPLPVEAYEDMGAEVRWVEWRPPVKAAG</sequence>
<dbReference type="GO" id="GO:0016740">
    <property type="term" value="F:transferase activity"/>
    <property type="evidence" value="ECO:0007669"/>
    <property type="project" value="UniProtKB-KW"/>
</dbReference>
<keyword evidence="6" id="KW-1185">Reference proteome</keyword>
<dbReference type="AlphaFoldDB" id="A0A088RM96"/>
<dbReference type="PANTHER" id="PTHR24045:SF0">
    <property type="entry name" value="N-ACETYLGLUCOSAMINE-1-PHOSPHOTRANSFERASE SUBUNITS ALPHA_BETA"/>
    <property type="match status" value="1"/>
</dbReference>
<organism evidence="5 6">
    <name type="scientific">Leishmania panamensis</name>
    <dbReference type="NCBI Taxonomy" id="5679"/>
    <lineage>
        <taxon>Eukaryota</taxon>
        <taxon>Discoba</taxon>
        <taxon>Euglenozoa</taxon>
        <taxon>Kinetoplastea</taxon>
        <taxon>Metakinetoplastina</taxon>
        <taxon>Trypanosomatida</taxon>
        <taxon>Trypanosomatidae</taxon>
        <taxon>Leishmaniinae</taxon>
        <taxon>Leishmania</taxon>
        <taxon>Leishmania guyanensis species complex</taxon>
    </lineage>
</organism>
<dbReference type="GO" id="GO:0005794">
    <property type="term" value="C:Golgi apparatus"/>
    <property type="evidence" value="ECO:0007669"/>
    <property type="project" value="TreeGrafter"/>
</dbReference>
<proteinExistence type="predicted"/>
<dbReference type="PROSITE" id="PS51257">
    <property type="entry name" value="PROKAR_LIPOPROTEIN"/>
    <property type="match status" value="1"/>
</dbReference>
<evidence type="ECO:0000256" key="2">
    <source>
        <dbReference type="SAM" id="MobiDB-lite"/>
    </source>
</evidence>
<feature type="region of interest" description="Disordered" evidence="2">
    <location>
        <begin position="613"/>
        <end position="644"/>
    </location>
</feature>
<evidence type="ECO:0000256" key="3">
    <source>
        <dbReference type="SAM" id="Phobius"/>
    </source>
</evidence>
<keyword evidence="3" id="KW-1133">Transmembrane helix</keyword>
<dbReference type="VEuPathDB" id="TriTrypDB:LPMP_161010"/>
<evidence type="ECO:0000259" key="4">
    <source>
        <dbReference type="Pfam" id="PF17102"/>
    </source>
</evidence>
<dbReference type="EMBL" id="CP009385">
    <property type="protein sequence ID" value="AIN96975.1"/>
    <property type="molecule type" value="Genomic_DNA"/>
</dbReference>
<dbReference type="eggNOG" id="ENOG502QQAI">
    <property type="taxonomic scope" value="Eukaryota"/>
</dbReference>
<accession>A0A088RM96</accession>